<dbReference type="STRING" id="1798383.A3D78_05230"/>
<dbReference type="GO" id="GO:0106073">
    <property type="term" value="F:dolichyl pyrophosphate Glc2Man9GlcNAc2 alpha-1,2-glucosyltransferase activity"/>
    <property type="evidence" value="ECO:0007669"/>
    <property type="project" value="InterPro"/>
</dbReference>
<evidence type="ECO:0000256" key="8">
    <source>
        <dbReference type="ARBA" id="ARBA00023136"/>
    </source>
</evidence>
<evidence type="ECO:0000256" key="2">
    <source>
        <dbReference type="ARBA" id="ARBA00004922"/>
    </source>
</evidence>
<keyword evidence="6" id="KW-0256">Endoplasmic reticulum</keyword>
<evidence type="ECO:0000256" key="4">
    <source>
        <dbReference type="ARBA" id="ARBA00022679"/>
    </source>
</evidence>
<sequence>MGKEMNFISKITILFLIIFFSIIFSFANSNYLYIDEILHFDQIMRFARGETGINPLIYMIPFYHLTLSLIGGIFSNYSIQFMRIFSFLLSILTIPVFYLAAYSINKNSALLKTLQFSFLPIVFPFFFLLYTDVPSLFSVLLVLLLSLRKKYLIAGIASILAILIRQNNILWVIFVNTVIYLDKFGFMIKGEYLKKHIIKSLTFIVSILIFFIFIFINRGFGVRGGAWPLFSLIPLGNIYLFLFCLFLLTIPLQLVYLPGIITTLRKKKYLFLLIILYLPLYFMTFKITHPWNRDPFFIRNTILLFFTSGLGTKLIFYLIIIYSLFSFLITKFERNYWRVLYLFSFIFLWFTWLIEPRYFIVTMTLFILVRKHENRYIESVIAGLFAVLSITLFMGMIQKRFFL</sequence>
<feature type="transmembrane region" description="Helical" evidence="9">
    <location>
        <begin position="301"/>
        <end position="327"/>
    </location>
</feature>
<keyword evidence="8 9" id="KW-0472">Membrane</keyword>
<dbReference type="AlphaFoldDB" id="A0A1F6A008"/>
<feature type="transmembrane region" description="Helical" evidence="9">
    <location>
        <begin position="81"/>
        <end position="104"/>
    </location>
</feature>
<protein>
    <recommendedName>
        <fullName evidence="12">Glycosyltransferase RgtA/B/C/D-like domain-containing protein</fullName>
    </recommendedName>
</protein>
<keyword evidence="3" id="KW-0328">Glycosyltransferase</keyword>
<evidence type="ECO:0000256" key="9">
    <source>
        <dbReference type="SAM" id="Phobius"/>
    </source>
</evidence>
<feature type="transmembrane region" description="Helical" evidence="9">
    <location>
        <begin position="12"/>
        <end position="34"/>
    </location>
</feature>
<dbReference type="GO" id="GO:0006488">
    <property type="term" value="P:dolichol-linked oligosaccharide biosynthetic process"/>
    <property type="evidence" value="ECO:0007669"/>
    <property type="project" value="InterPro"/>
</dbReference>
<keyword evidence="7 9" id="KW-1133">Transmembrane helix</keyword>
<feature type="transmembrane region" description="Helical" evidence="9">
    <location>
        <begin position="339"/>
        <end position="360"/>
    </location>
</feature>
<evidence type="ECO:0000313" key="10">
    <source>
        <dbReference type="EMBL" id="OGG17627.1"/>
    </source>
</evidence>
<feature type="transmembrane region" description="Helical" evidence="9">
    <location>
        <begin position="55"/>
        <end position="75"/>
    </location>
</feature>
<evidence type="ECO:0000256" key="3">
    <source>
        <dbReference type="ARBA" id="ARBA00022676"/>
    </source>
</evidence>
<feature type="transmembrane region" description="Helical" evidence="9">
    <location>
        <begin position="151"/>
        <end position="175"/>
    </location>
</feature>
<proteinExistence type="predicted"/>
<evidence type="ECO:0000256" key="7">
    <source>
        <dbReference type="ARBA" id="ARBA00022989"/>
    </source>
</evidence>
<accession>A0A1F6A008</accession>
<dbReference type="Proteomes" id="UP000176253">
    <property type="component" value="Unassembled WGS sequence"/>
</dbReference>
<feature type="transmembrane region" description="Helical" evidence="9">
    <location>
        <begin position="196"/>
        <end position="216"/>
    </location>
</feature>
<evidence type="ECO:0000313" key="11">
    <source>
        <dbReference type="Proteomes" id="UP000176253"/>
    </source>
</evidence>
<feature type="transmembrane region" description="Helical" evidence="9">
    <location>
        <begin position="380"/>
        <end position="397"/>
    </location>
</feature>
<name>A0A1F6A008_9BACT</name>
<evidence type="ECO:0008006" key="12">
    <source>
        <dbReference type="Google" id="ProtNLM"/>
    </source>
</evidence>
<keyword evidence="5 9" id="KW-0812">Transmembrane</keyword>
<gene>
    <name evidence="10" type="ORF">A3D78_05230</name>
</gene>
<organism evidence="10 11">
    <name type="scientific">Candidatus Gottesmanbacteria bacterium RIFCSPHIGHO2_02_FULL_39_14</name>
    <dbReference type="NCBI Taxonomy" id="1798383"/>
    <lineage>
        <taxon>Bacteria</taxon>
        <taxon>Candidatus Gottesmaniibacteriota</taxon>
    </lineage>
</organism>
<reference evidence="10 11" key="1">
    <citation type="journal article" date="2016" name="Nat. Commun.">
        <title>Thousands of microbial genomes shed light on interconnected biogeochemical processes in an aquifer system.</title>
        <authorList>
            <person name="Anantharaman K."/>
            <person name="Brown C.T."/>
            <person name="Hug L.A."/>
            <person name="Sharon I."/>
            <person name="Castelle C.J."/>
            <person name="Probst A.J."/>
            <person name="Thomas B.C."/>
            <person name="Singh A."/>
            <person name="Wilkins M.J."/>
            <person name="Karaoz U."/>
            <person name="Brodie E.L."/>
            <person name="Williams K.H."/>
            <person name="Hubbard S.S."/>
            <person name="Banfield J.F."/>
        </authorList>
    </citation>
    <scope>NUCLEOTIDE SEQUENCE [LARGE SCALE GENOMIC DNA]</scope>
</reference>
<keyword evidence="4" id="KW-0808">Transferase</keyword>
<feature type="transmembrane region" description="Helical" evidence="9">
    <location>
        <begin position="236"/>
        <end position="257"/>
    </location>
</feature>
<feature type="transmembrane region" description="Helical" evidence="9">
    <location>
        <begin position="116"/>
        <end position="145"/>
    </location>
</feature>
<evidence type="ECO:0000256" key="5">
    <source>
        <dbReference type="ARBA" id="ARBA00022692"/>
    </source>
</evidence>
<dbReference type="EMBL" id="MFJM01000031">
    <property type="protein sequence ID" value="OGG17627.1"/>
    <property type="molecule type" value="Genomic_DNA"/>
</dbReference>
<comment type="subcellular location">
    <subcellularLocation>
        <location evidence="1">Endoplasmic reticulum membrane</location>
        <topology evidence="1">Multi-pass membrane protein</topology>
    </subcellularLocation>
</comment>
<comment type="caution">
    <text evidence="10">The sequence shown here is derived from an EMBL/GenBank/DDBJ whole genome shotgun (WGS) entry which is preliminary data.</text>
</comment>
<dbReference type="PANTHER" id="PTHR12989:SF10">
    <property type="entry name" value="DOL-P-GLC:GLC(2)MAN(9)GLCNAC(2)-PP-DOL ALPHA-1,2-GLUCOSYLTRANSFERASE-RELATED"/>
    <property type="match status" value="1"/>
</dbReference>
<dbReference type="Pfam" id="PF04922">
    <property type="entry name" value="DIE2_ALG10"/>
    <property type="match status" value="1"/>
</dbReference>
<dbReference type="InterPro" id="IPR016900">
    <property type="entry name" value="Alg10"/>
</dbReference>
<dbReference type="PANTHER" id="PTHR12989">
    <property type="entry name" value="ALPHA-1,2-GLUCOSYLTRANSFERASE ALG10"/>
    <property type="match status" value="1"/>
</dbReference>
<feature type="transmembrane region" description="Helical" evidence="9">
    <location>
        <begin position="269"/>
        <end position="289"/>
    </location>
</feature>
<evidence type="ECO:0000256" key="1">
    <source>
        <dbReference type="ARBA" id="ARBA00004477"/>
    </source>
</evidence>
<comment type="pathway">
    <text evidence="2">Protein modification; protein glycosylation.</text>
</comment>
<evidence type="ECO:0000256" key="6">
    <source>
        <dbReference type="ARBA" id="ARBA00022824"/>
    </source>
</evidence>